<evidence type="ECO:0000313" key="1">
    <source>
        <dbReference type="EMBL" id="QJA65535.1"/>
    </source>
</evidence>
<organism evidence="2">
    <name type="scientific">viral metagenome</name>
    <dbReference type="NCBI Taxonomy" id="1070528"/>
    <lineage>
        <taxon>unclassified sequences</taxon>
        <taxon>metagenomes</taxon>
        <taxon>organismal metagenomes</taxon>
    </lineage>
</organism>
<gene>
    <name evidence="2" type="ORF">MM415A00224_0028</name>
    <name evidence="1" type="ORF">MM415B00387_0028</name>
</gene>
<accession>A0A6M3KPZ4</accession>
<evidence type="ECO:0000313" key="2">
    <source>
        <dbReference type="EMBL" id="QJA84129.1"/>
    </source>
</evidence>
<proteinExistence type="predicted"/>
<protein>
    <submittedName>
        <fullName evidence="2">Uncharacterized protein</fullName>
    </submittedName>
</protein>
<sequence>MRSVQEILNLVVEDSGGNALSAQVSEQTVLNLVFDATNNALRVRVNGPIRMPAQTSAPSDPTAGAICLADRANWDPLGLGSGGAYLTMYLGAASGWGAITDQLD</sequence>
<dbReference type="EMBL" id="MT142524">
    <property type="protein sequence ID" value="QJA84129.1"/>
    <property type="molecule type" value="Genomic_DNA"/>
</dbReference>
<reference evidence="2" key="1">
    <citation type="submission" date="2020-03" db="EMBL/GenBank/DDBJ databases">
        <title>The deep terrestrial virosphere.</title>
        <authorList>
            <person name="Holmfeldt K."/>
            <person name="Nilsson E."/>
            <person name="Simone D."/>
            <person name="Lopez-Fernandez M."/>
            <person name="Wu X."/>
            <person name="de Brujin I."/>
            <person name="Lundin D."/>
            <person name="Andersson A."/>
            <person name="Bertilsson S."/>
            <person name="Dopson M."/>
        </authorList>
    </citation>
    <scope>NUCLEOTIDE SEQUENCE</scope>
    <source>
        <strain evidence="2">MM415A00224</strain>
        <strain evidence="1">MM415B00387</strain>
    </source>
</reference>
<name>A0A6M3KPZ4_9ZZZZ</name>
<dbReference type="EMBL" id="MT141540">
    <property type="protein sequence ID" value="QJA65535.1"/>
    <property type="molecule type" value="Genomic_DNA"/>
</dbReference>
<dbReference type="AlphaFoldDB" id="A0A6M3KPZ4"/>